<comment type="caution">
    <text evidence="1">The sequence shown here is derived from an EMBL/GenBank/DDBJ whole genome shotgun (WGS) entry which is preliminary data.</text>
</comment>
<organism evidence="1 2">
    <name type="scientific">Cichorium intybus</name>
    <name type="common">Chicory</name>
    <dbReference type="NCBI Taxonomy" id="13427"/>
    <lineage>
        <taxon>Eukaryota</taxon>
        <taxon>Viridiplantae</taxon>
        <taxon>Streptophyta</taxon>
        <taxon>Embryophyta</taxon>
        <taxon>Tracheophyta</taxon>
        <taxon>Spermatophyta</taxon>
        <taxon>Magnoliopsida</taxon>
        <taxon>eudicotyledons</taxon>
        <taxon>Gunneridae</taxon>
        <taxon>Pentapetalae</taxon>
        <taxon>asterids</taxon>
        <taxon>campanulids</taxon>
        <taxon>Asterales</taxon>
        <taxon>Asteraceae</taxon>
        <taxon>Cichorioideae</taxon>
        <taxon>Cichorieae</taxon>
        <taxon>Cichoriinae</taxon>
        <taxon>Cichorium</taxon>
    </lineage>
</organism>
<gene>
    <name evidence="1" type="ORF">L2E82_10639</name>
</gene>
<proteinExistence type="predicted"/>
<dbReference type="Proteomes" id="UP001055811">
    <property type="component" value="Linkage Group LG02"/>
</dbReference>
<evidence type="ECO:0000313" key="1">
    <source>
        <dbReference type="EMBL" id="KAI3780654.1"/>
    </source>
</evidence>
<accession>A0ACB9GAL9</accession>
<evidence type="ECO:0000313" key="2">
    <source>
        <dbReference type="Proteomes" id="UP001055811"/>
    </source>
</evidence>
<reference evidence="1 2" key="2">
    <citation type="journal article" date="2022" name="Mol. Ecol. Resour.">
        <title>The genomes of chicory, endive, great burdock and yacon provide insights into Asteraceae paleo-polyploidization history and plant inulin production.</title>
        <authorList>
            <person name="Fan W."/>
            <person name="Wang S."/>
            <person name="Wang H."/>
            <person name="Wang A."/>
            <person name="Jiang F."/>
            <person name="Liu H."/>
            <person name="Zhao H."/>
            <person name="Xu D."/>
            <person name="Zhang Y."/>
        </authorList>
    </citation>
    <scope>NUCLEOTIDE SEQUENCE [LARGE SCALE GENOMIC DNA]</scope>
    <source>
        <strain evidence="2">cv. Punajuju</strain>
        <tissue evidence="1">Leaves</tissue>
    </source>
</reference>
<protein>
    <submittedName>
        <fullName evidence="1">Uncharacterized protein</fullName>
    </submittedName>
</protein>
<dbReference type="EMBL" id="CM042010">
    <property type="protein sequence ID" value="KAI3780654.1"/>
    <property type="molecule type" value="Genomic_DNA"/>
</dbReference>
<reference evidence="2" key="1">
    <citation type="journal article" date="2022" name="Mol. Ecol. Resour.">
        <title>The genomes of chicory, endive, great burdock and yacon provide insights into Asteraceae palaeo-polyploidization history and plant inulin production.</title>
        <authorList>
            <person name="Fan W."/>
            <person name="Wang S."/>
            <person name="Wang H."/>
            <person name="Wang A."/>
            <person name="Jiang F."/>
            <person name="Liu H."/>
            <person name="Zhao H."/>
            <person name="Xu D."/>
            <person name="Zhang Y."/>
        </authorList>
    </citation>
    <scope>NUCLEOTIDE SEQUENCE [LARGE SCALE GENOMIC DNA]</scope>
    <source>
        <strain evidence="2">cv. Punajuju</strain>
    </source>
</reference>
<keyword evidence="2" id="KW-1185">Reference proteome</keyword>
<name>A0ACB9GAL9_CICIN</name>
<sequence length="143" mass="15731">MVVALGPGKFYGRGLPRPRFYTDVKYNSYRVDPPVPVTDPFMAWAEEAHWSMGGLNFKRNHTKKSPARCSGGVESEIVTVASSTGDRKPVTESITIVSKGKKRLRKVGEDKNGGTFLSGYLEDRLYNLEALAIAQLALLLGRA</sequence>